<dbReference type="EMBL" id="JABSTQ010010001">
    <property type="protein sequence ID" value="KAG0424237.1"/>
    <property type="molecule type" value="Genomic_DNA"/>
</dbReference>
<name>A0AC60PU94_IXOPE</name>
<evidence type="ECO:0000313" key="1">
    <source>
        <dbReference type="EMBL" id="KAG0424237.1"/>
    </source>
</evidence>
<dbReference type="Proteomes" id="UP000805193">
    <property type="component" value="Unassembled WGS sequence"/>
</dbReference>
<keyword evidence="2" id="KW-1185">Reference proteome</keyword>
<accession>A0AC60PU94</accession>
<protein>
    <submittedName>
        <fullName evidence="1">Uncharacterized protein</fullName>
    </submittedName>
</protein>
<comment type="caution">
    <text evidence="1">The sequence shown here is derived from an EMBL/GenBank/DDBJ whole genome shotgun (WGS) entry which is preliminary data.</text>
</comment>
<reference evidence="1 2" key="1">
    <citation type="journal article" date="2020" name="Cell">
        <title>Large-Scale Comparative Analyses of Tick Genomes Elucidate Their Genetic Diversity and Vector Capacities.</title>
        <authorList>
            <consortium name="Tick Genome and Microbiome Consortium (TIGMIC)"/>
            <person name="Jia N."/>
            <person name="Wang J."/>
            <person name="Shi W."/>
            <person name="Du L."/>
            <person name="Sun Y."/>
            <person name="Zhan W."/>
            <person name="Jiang J.F."/>
            <person name="Wang Q."/>
            <person name="Zhang B."/>
            <person name="Ji P."/>
            <person name="Bell-Sakyi L."/>
            <person name="Cui X.M."/>
            <person name="Yuan T.T."/>
            <person name="Jiang B.G."/>
            <person name="Yang W.F."/>
            <person name="Lam T.T."/>
            <person name="Chang Q.C."/>
            <person name="Ding S.J."/>
            <person name="Wang X.J."/>
            <person name="Zhu J.G."/>
            <person name="Ruan X.D."/>
            <person name="Zhao L."/>
            <person name="Wei J.T."/>
            <person name="Ye R.Z."/>
            <person name="Que T.C."/>
            <person name="Du C.H."/>
            <person name="Zhou Y.H."/>
            <person name="Cheng J.X."/>
            <person name="Dai P.F."/>
            <person name="Guo W.B."/>
            <person name="Han X.H."/>
            <person name="Huang E.J."/>
            <person name="Li L.F."/>
            <person name="Wei W."/>
            <person name="Gao Y.C."/>
            <person name="Liu J.Z."/>
            <person name="Shao H.Z."/>
            <person name="Wang X."/>
            <person name="Wang C.C."/>
            <person name="Yang T.C."/>
            <person name="Huo Q.B."/>
            <person name="Li W."/>
            <person name="Chen H.Y."/>
            <person name="Chen S.E."/>
            <person name="Zhou L.G."/>
            <person name="Ni X.B."/>
            <person name="Tian J.H."/>
            <person name="Sheng Y."/>
            <person name="Liu T."/>
            <person name="Pan Y.S."/>
            <person name="Xia L.Y."/>
            <person name="Li J."/>
            <person name="Zhao F."/>
            <person name="Cao W.C."/>
        </authorList>
    </citation>
    <scope>NUCLEOTIDE SEQUENCE [LARGE SCALE GENOMIC DNA]</scope>
    <source>
        <strain evidence="1">Iper-2018</strain>
    </source>
</reference>
<evidence type="ECO:0000313" key="2">
    <source>
        <dbReference type="Proteomes" id="UP000805193"/>
    </source>
</evidence>
<proteinExistence type="predicted"/>
<gene>
    <name evidence="1" type="ORF">HPB47_000032</name>
</gene>
<organism evidence="1 2">
    <name type="scientific">Ixodes persulcatus</name>
    <name type="common">Taiga tick</name>
    <dbReference type="NCBI Taxonomy" id="34615"/>
    <lineage>
        <taxon>Eukaryota</taxon>
        <taxon>Metazoa</taxon>
        <taxon>Ecdysozoa</taxon>
        <taxon>Arthropoda</taxon>
        <taxon>Chelicerata</taxon>
        <taxon>Arachnida</taxon>
        <taxon>Acari</taxon>
        <taxon>Parasitiformes</taxon>
        <taxon>Ixodida</taxon>
        <taxon>Ixodoidea</taxon>
        <taxon>Ixodidae</taxon>
        <taxon>Ixodinae</taxon>
        <taxon>Ixodes</taxon>
    </lineage>
</organism>
<sequence length="369" mass="40959">MVAMLCKEQGITVIAVCCIYELASLAPCWSSSAWTTTWLASKDAFFRVIILGSSAIAAVLMRLRLNGPHLPAFSRFDNPASVAPAPARQLTYNYLAALNAWLLVFPCDLCCDWTMGTVPLVTSLTDPRNLATVAVYLFLAVATRAALESDERHRRPLLMGLSLMCFPYLPASNLLHPVGFVVAERVLYLPSLGFCLLVAQGCSLLAQQYRRYCAWLKLGVAVLLLTHAAKTFLRNYDWWSEQSLYESALRVSPSNAKMLNNLGQTMEAANLFEEAHAYYTKAVRLEPDDIRGHLNLGRVLTTMRHFEKAEAAFVKALSLLPKPEPSRSPHLIRVTSSHLQVYLNFASLIAQNSSRVEEADQSEDNSVVC</sequence>